<feature type="domain" description="N-acetyltransferase" evidence="2">
    <location>
        <begin position="133"/>
        <end position="264"/>
    </location>
</feature>
<dbReference type="Gene3D" id="3.40.630.30">
    <property type="match status" value="1"/>
</dbReference>
<dbReference type="InterPro" id="IPR000182">
    <property type="entry name" value="GNAT_dom"/>
</dbReference>
<evidence type="ECO:0000256" key="1">
    <source>
        <dbReference type="SAM" id="MobiDB-lite"/>
    </source>
</evidence>
<gene>
    <name evidence="3" type="ORF">GCM10022399_30470</name>
</gene>
<dbReference type="InterPro" id="IPR016181">
    <property type="entry name" value="Acyl_CoA_acyltransferase"/>
</dbReference>
<feature type="region of interest" description="Disordered" evidence="1">
    <location>
        <begin position="122"/>
        <end position="142"/>
    </location>
</feature>
<dbReference type="PROSITE" id="PS51186">
    <property type="entry name" value="GNAT"/>
    <property type="match status" value="1"/>
</dbReference>
<sequence length="264" mass="27852">MLPDEGEHLTTGWEDDLAPTDSLVRQAVLAHVSWARALTTAARGTFSEGESWCAGRGGGASALLNWAIVTRPPRDWAQTVDGVTAAYPDGVSAIVISPFPTPDLTSHGLALVGHPPLMFRPTSTTTSPPSTPLDVREATTDRQLQDAERVLVEGYPMPDMAALPPGDFYRPDVVAGPTRVFVGYDGEAPVATAAAHSAAGVTVVENVAVLATARGKGAGAALTWAATTTWPGQGAVLIASDDGQPVYERLGYLRVERWTCWLRP</sequence>
<dbReference type="Pfam" id="PF00583">
    <property type="entry name" value="Acetyltransf_1"/>
    <property type="match status" value="1"/>
</dbReference>
<dbReference type="EMBL" id="BAABDC010000005">
    <property type="protein sequence ID" value="GAA3711621.1"/>
    <property type="molecule type" value="Genomic_DNA"/>
</dbReference>
<evidence type="ECO:0000313" key="3">
    <source>
        <dbReference type="EMBL" id="GAA3711621.1"/>
    </source>
</evidence>
<keyword evidence="4" id="KW-1185">Reference proteome</keyword>
<accession>A0ABP7DZM0</accession>
<dbReference type="SUPFAM" id="SSF55729">
    <property type="entry name" value="Acyl-CoA N-acyltransferases (Nat)"/>
    <property type="match status" value="1"/>
</dbReference>
<dbReference type="Proteomes" id="UP001501468">
    <property type="component" value="Unassembled WGS sequence"/>
</dbReference>
<comment type="caution">
    <text evidence="3">The sequence shown here is derived from an EMBL/GenBank/DDBJ whole genome shotgun (WGS) entry which is preliminary data.</text>
</comment>
<name>A0ABP7DZM0_9MICO</name>
<evidence type="ECO:0000313" key="4">
    <source>
        <dbReference type="Proteomes" id="UP001501468"/>
    </source>
</evidence>
<evidence type="ECO:0000259" key="2">
    <source>
        <dbReference type="PROSITE" id="PS51186"/>
    </source>
</evidence>
<organism evidence="3 4">
    <name type="scientific">Terrabacter ginsenosidimutans</name>
    <dbReference type="NCBI Taxonomy" id="490575"/>
    <lineage>
        <taxon>Bacteria</taxon>
        <taxon>Bacillati</taxon>
        <taxon>Actinomycetota</taxon>
        <taxon>Actinomycetes</taxon>
        <taxon>Micrococcales</taxon>
        <taxon>Intrasporangiaceae</taxon>
        <taxon>Terrabacter</taxon>
    </lineage>
</organism>
<protein>
    <recommendedName>
        <fullName evidence="2">N-acetyltransferase domain-containing protein</fullName>
    </recommendedName>
</protein>
<reference evidence="4" key="1">
    <citation type="journal article" date="2019" name="Int. J. Syst. Evol. Microbiol.">
        <title>The Global Catalogue of Microorganisms (GCM) 10K type strain sequencing project: providing services to taxonomists for standard genome sequencing and annotation.</title>
        <authorList>
            <consortium name="The Broad Institute Genomics Platform"/>
            <consortium name="The Broad Institute Genome Sequencing Center for Infectious Disease"/>
            <person name="Wu L."/>
            <person name="Ma J."/>
        </authorList>
    </citation>
    <scope>NUCLEOTIDE SEQUENCE [LARGE SCALE GENOMIC DNA]</scope>
    <source>
        <strain evidence="4">JCM 17125</strain>
    </source>
</reference>
<proteinExistence type="predicted"/>